<dbReference type="Pfam" id="PF19568">
    <property type="entry name" value="Spore_III_AA"/>
    <property type="match status" value="1"/>
</dbReference>
<evidence type="ECO:0000313" key="4">
    <source>
        <dbReference type="EMBL" id="MCU6760968.1"/>
    </source>
</evidence>
<sequence length="302" mass="34161">MEQMIQLFPLHLRKEINDSRIFEKEIEEIRIRVAQPLIVITGKGEYKIPGLENYRMTKEDLSQMVSYISQCSIYAFDDEIQKGFLTLQGGHRVGIAGQVVPEGKGVRTIRPITYLNIRIAHQVYGCARDLVSWLQSEGRFKNTLILSPPGGGKTTMLRDLVRILSDGDRRYPGMKVGIVDERSEIAGCRNGVPQNDVGIRTDVLDGCPKAEGMMMLVRSMSPEILAVDEIGTKEDFEAVTYALNCGCAVFATMHCSTIQELMDKPFWKDPVNRQLFSRYVLLKNLRGNRTFQVYDEGMVQLC</sequence>
<comment type="caution">
    <text evidence="4">The sequence shown here is derived from an EMBL/GenBank/DDBJ whole genome shotgun (WGS) entry which is preliminary data.</text>
</comment>
<feature type="domain" description="AAA+ ATPase" evidence="3">
    <location>
        <begin position="139"/>
        <end position="286"/>
    </location>
</feature>
<dbReference type="InterPro" id="IPR014217">
    <property type="entry name" value="Spore_III_AA"/>
</dbReference>
<proteinExistence type="predicted"/>
<dbReference type="SMART" id="SM00382">
    <property type="entry name" value="AAA"/>
    <property type="match status" value="1"/>
</dbReference>
<reference evidence="4 5" key="1">
    <citation type="journal article" date="2021" name="ISME Commun">
        <title>Automated analysis of genomic sequences facilitates high-throughput and comprehensive description of bacteria.</title>
        <authorList>
            <person name="Hitch T.C.A."/>
        </authorList>
    </citation>
    <scope>NUCLEOTIDE SEQUENCE [LARGE SCALE GENOMIC DNA]</scope>
    <source>
        <strain evidence="4 5">Sanger_109</strain>
    </source>
</reference>
<dbReference type="PANTHER" id="PTHR20953:SF3">
    <property type="entry name" value="P-LOOP CONTAINING NUCLEOSIDE TRIPHOSPHATE HYDROLASES SUPERFAMILY PROTEIN"/>
    <property type="match status" value="1"/>
</dbReference>
<evidence type="ECO:0000313" key="5">
    <source>
        <dbReference type="Proteomes" id="UP001652442"/>
    </source>
</evidence>
<evidence type="ECO:0000256" key="2">
    <source>
        <dbReference type="ARBA" id="ARBA00022840"/>
    </source>
</evidence>
<dbReference type="Proteomes" id="UP001652442">
    <property type="component" value="Unassembled WGS sequence"/>
</dbReference>
<dbReference type="RefSeq" id="WP_158423843.1">
    <property type="nucleotide sequence ID" value="NZ_JAOQJQ010000001.1"/>
</dbReference>
<protein>
    <submittedName>
        <fullName evidence="4">Stage III sporulation protein AA</fullName>
    </submittedName>
</protein>
<organism evidence="4 5">
    <name type="scientific">Brotonthovivens ammoniilytica</name>
    <dbReference type="NCBI Taxonomy" id="2981725"/>
    <lineage>
        <taxon>Bacteria</taxon>
        <taxon>Bacillati</taxon>
        <taxon>Bacillota</taxon>
        <taxon>Clostridia</taxon>
        <taxon>Lachnospirales</taxon>
        <taxon>Lachnospiraceae</taxon>
        <taxon>Brotonthovivens</taxon>
    </lineage>
</organism>
<gene>
    <name evidence="4" type="primary">spoIIIAA</name>
    <name evidence="4" type="ORF">OCV88_01290</name>
</gene>
<dbReference type="InterPro" id="IPR045735">
    <property type="entry name" value="Spore_III_AA_AAA+_ATPase"/>
</dbReference>
<dbReference type="SUPFAM" id="SSF52540">
    <property type="entry name" value="P-loop containing nucleoside triphosphate hydrolases"/>
    <property type="match status" value="1"/>
</dbReference>
<accession>A0ABT2TFJ2</accession>
<evidence type="ECO:0000259" key="3">
    <source>
        <dbReference type="SMART" id="SM00382"/>
    </source>
</evidence>
<evidence type="ECO:0000256" key="1">
    <source>
        <dbReference type="ARBA" id="ARBA00022741"/>
    </source>
</evidence>
<dbReference type="EMBL" id="JAOQJQ010000001">
    <property type="protein sequence ID" value="MCU6760968.1"/>
    <property type="molecule type" value="Genomic_DNA"/>
</dbReference>
<dbReference type="PANTHER" id="PTHR20953">
    <property type="entry name" value="KINASE-RELATED"/>
    <property type="match status" value="1"/>
</dbReference>
<dbReference type="Gene3D" id="3.40.50.300">
    <property type="entry name" value="P-loop containing nucleotide triphosphate hydrolases"/>
    <property type="match status" value="1"/>
</dbReference>
<keyword evidence="5" id="KW-1185">Reference proteome</keyword>
<keyword evidence="1" id="KW-0547">Nucleotide-binding</keyword>
<dbReference type="InterPro" id="IPR027417">
    <property type="entry name" value="P-loop_NTPase"/>
</dbReference>
<keyword evidence="2" id="KW-0067">ATP-binding</keyword>
<dbReference type="NCBIfam" id="TIGR02858">
    <property type="entry name" value="spore_III_AA"/>
    <property type="match status" value="1"/>
</dbReference>
<name>A0ABT2TFJ2_9FIRM</name>
<dbReference type="InterPro" id="IPR003593">
    <property type="entry name" value="AAA+_ATPase"/>
</dbReference>